<dbReference type="AlphaFoldDB" id="A0A191ZXP3"/>
<evidence type="ECO:0000259" key="2">
    <source>
        <dbReference type="PROSITE" id="PS50921"/>
    </source>
</evidence>
<evidence type="ECO:0000256" key="1">
    <source>
        <dbReference type="SAM" id="Coils"/>
    </source>
</evidence>
<dbReference type="PROSITE" id="PS50921">
    <property type="entry name" value="ANTAR"/>
    <property type="match status" value="1"/>
</dbReference>
<dbReference type="InterPro" id="IPR049021">
    <property type="entry name" value="AmiR_N"/>
</dbReference>
<evidence type="ECO:0000313" key="4">
    <source>
        <dbReference type="Proteomes" id="UP000078572"/>
    </source>
</evidence>
<dbReference type="GO" id="GO:0003723">
    <property type="term" value="F:RNA binding"/>
    <property type="evidence" value="ECO:0007669"/>
    <property type="project" value="InterPro"/>
</dbReference>
<dbReference type="Gene3D" id="3.40.50.2300">
    <property type="match status" value="1"/>
</dbReference>
<dbReference type="InterPro" id="IPR036388">
    <property type="entry name" value="WH-like_DNA-bd_sf"/>
</dbReference>
<dbReference type="OrthoDB" id="8720242at2"/>
<dbReference type="InterPro" id="IPR011006">
    <property type="entry name" value="CheY-like_superfamily"/>
</dbReference>
<dbReference type="EMBL" id="CP016022">
    <property type="protein sequence ID" value="ANJ72940.1"/>
    <property type="molecule type" value="Genomic_DNA"/>
</dbReference>
<keyword evidence="1" id="KW-0175">Coiled coil</keyword>
<dbReference type="InterPro" id="IPR005561">
    <property type="entry name" value="ANTAR"/>
</dbReference>
<dbReference type="Pfam" id="PF03861">
    <property type="entry name" value="ANTAR"/>
    <property type="match status" value="1"/>
</dbReference>
<organism evidence="3 4">
    <name type="scientific">Ralstonia insidiosa</name>
    <dbReference type="NCBI Taxonomy" id="190721"/>
    <lineage>
        <taxon>Bacteria</taxon>
        <taxon>Pseudomonadati</taxon>
        <taxon>Pseudomonadota</taxon>
        <taxon>Betaproteobacteria</taxon>
        <taxon>Burkholderiales</taxon>
        <taxon>Burkholderiaceae</taxon>
        <taxon>Ralstonia</taxon>
    </lineage>
</organism>
<dbReference type="Proteomes" id="UP000078572">
    <property type="component" value="Chromosome 1"/>
</dbReference>
<name>A0A191ZXP3_9RALS</name>
<feature type="domain" description="ANTAR" evidence="2">
    <location>
        <begin position="141"/>
        <end position="202"/>
    </location>
</feature>
<dbReference type="GeneID" id="61526524"/>
<feature type="coiled-coil region" evidence="1">
    <location>
        <begin position="134"/>
        <end position="161"/>
    </location>
</feature>
<dbReference type="RefSeq" id="WP_021195349.1">
    <property type="nucleotide sequence ID" value="NZ_CP016022.1"/>
</dbReference>
<proteinExistence type="predicted"/>
<reference evidence="4" key="1">
    <citation type="submission" date="2016-06" db="EMBL/GenBank/DDBJ databases">
        <authorList>
            <person name="Xu Y."/>
            <person name="Nagy A."/>
            <person name="Yan X."/>
            <person name="Kim S.W."/>
            <person name="Haley B."/>
            <person name="Liu N.T."/>
            <person name="Nou X."/>
        </authorList>
    </citation>
    <scope>NUCLEOTIDE SEQUENCE [LARGE SCALE GENOMIC DNA]</scope>
    <source>
        <strain evidence="4">ATCC 49129</strain>
    </source>
</reference>
<dbReference type="SMART" id="SM01012">
    <property type="entry name" value="ANTAR"/>
    <property type="match status" value="1"/>
</dbReference>
<protein>
    <recommendedName>
        <fullName evidence="2">ANTAR domain-containing protein</fullName>
    </recommendedName>
</protein>
<dbReference type="InterPro" id="IPR008327">
    <property type="entry name" value="Sig_transdc_resp-reg_antiterm"/>
</dbReference>
<keyword evidence="4" id="KW-1185">Reference proteome</keyword>
<sequence length="213" mass="23854">MANDAQERVAGRVQRSTSSLLRNLRTLRTMVFHPKDTDGEVLTEQLKRIGCQVILMWPPLPEIPDTVDVVFCAVRPDHAANQCGWMGPDPDVPIIALVNYENPTVLDAALQMGALTVLAAPVRSSGILSSLAVAKHLYEERREMRRRIDRLQQKLQSANDVSQAKAILVRTRNVSDEEAYRIIREQAMSKRVATEDIARSIIQADGVLSYVRK</sequence>
<dbReference type="SUPFAM" id="SSF52172">
    <property type="entry name" value="CheY-like"/>
    <property type="match status" value="1"/>
</dbReference>
<gene>
    <name evidence="3" type="ORF">A9Y76_10890</name>
</gene>
<dbReference type="Pfam" id="PF21332">
    <property type="entry name" value="AmiR_N"/>
    <property type="match status" value="1"/>
</dbReference>
<dbReference type="PIRSF" id="PIRSF036382">
    <property type="entry name" value="RR_antiterm"/>
    <property type="match status" value="1"/>
</dbReference>
<accession>A0A191ZXP3</accession>
<dbReference type="Gene3D" id="1.10.10.10">
    <property type="entry name" value="Winged helix-like DNA-binding domain superfamily/Winged helix DNA-binding domain"/>
    <property type="match status" value="1"/>
</dbReference>
<evidence type="ECO:0000313" key="3">
    <source>
        <dbReference type="EMBL" id="ANJ72940.1"/>
    </source>
</evidence>